<keyword evidence="2" id="KW-0813">Transport</keyword>
<feature type="signal peptide" evidence="3">
    <location>
        <begin position="1"/>
        <end position="24"/>
    </location>
</feature>
<evidence type="ECO:0000256" key="3">
    <source>
        <dbReference type="SAM" id="SignalP"/>
    </source>
</evidence>
<feature type="chain" id="PRO_5017294293" evidence="3">
    <location>
        <begin position="25"/>
        <end position="375"/>
    </location>
</feature>
<dbReference type="Gene3D" id="2.40.30.170">
    <property type="match status" value="1"/>
</dbReference>
<evidence type="ECO:0000313" key="7">
    <source>
        <dbReference type="EMBL" id="RJF35355.1"/>
    </source>
</evidence>
<dbReference type="GO" id="GO:0030288">
    <property type="term" value="C:outer membrane-bounded periplasmic space"/>
    <property type="evidence" value="ECO:0007669"/>
    <property type="project" value="TreeGrafter"/>
</dbReference>
<dbReference type="InterPro" id="IPR058792">
    <property type="entry name" value="Beta-barrel_RND_2"/>
</dbReference>
<dbReference type="NCBIfam" id="TIGR01730">
    <property type="entry name" value="RND_mfp"/>
    <property type="match status" value="1"/>
</dbReference>
<dbReference type="GO" id="GO:0016020">
    <property type="term" value="C:membrane"/>
    <property type="evidence" value="ECO:0007669"/>
    <property type="project" value="InterPro"/>
</dbReference>
<evidence type="ECO:0000259" key="6">
    <source>
        <dbReference type="Pfam" id="PF25975"/>
    </source>
</evidence>
<dbReference type="RefSeq" id="WP_119852894.1">
    <property type="nucleotide sequence ID" value="NZ_QYSE01000002.1"/>
</dbReference>
<feature type="domain" description="CzcB-like barrel-sandwich hybrid" evidence="5">
    <location>
        <begin position="84"/>
        <end position="218"/>
    </location>
</feature>
<dbReference type="Pfam" id="PF25954">
    <property type="entry name" value="Beta-barrel_RND_2"/>
    <property type="match status" value="1"/>
</dbReference>
<name>A0A3A3EJF3_9GAMM</name>
<dbReference type="InterPro" id="IPR051909">
    <property type="entry name" value="MFP_Cation_Efflux"/>
</dbReference>
<evidence type="ECO:0000259" key="5">
    <source>
        <dbReference type="Pfam" id="PF25973"/>
    </source>
</evidence>
<evidence type="ECO:0000256" key="1">
    <source>
        <dbReference type="ARBA" id="ARBA00009477"/>
    </source>
</evidence>
<reference evidence="7 8" key="1">
    <citation type="submission" date="2018-09" db="EMBL/GenBank/DDBJ databases">
        <title>Identification of marine bacteria producing industrial enzymes.</title>
        <authorList>
            <person name="Cheng T.H."/>
            <person name="Saidin J."/>
            <person name="Muhd D.D."/>
            <person name="Isa M.N.M."/>
            <person name="Bakar M.F.A."/>
            <person name="Ismail N."/>
        </authorList>
    </citation>
    <scope>NUCLEOTIDE SEQUENCE [LARGE SCALE GENOMIC DNA]</scope>
    <source>
        <strain evidence="7 8">MNAD 1.6</strain>
    </source>
</reference>
<evidence type="ECO:0000313" key="8">
    <source>
        <dbReference type="Proteomes" id="UP000265938"/>
    </source>
</evidence>
<dbReference type="AlphaFoldDB" id="A0A3A3EJF3"/>
<dbReference type="InterPro" id="IPR006143">
    <property type="entry name" value="RND_pump_MFP"/>
</dbReference>
<feature type="domain" description="CzcB-like C-terminal circularly permuted SH3-like" evidence="6">
    <location>
        <begin position="301"/>
        <end position="361"/>
    </location>
</feature>
<dbReference type="SUPFAM" id="SSF111369">
    <property type="entry name" value="HlyD-like secretion proteins"/>
    <property type="match status" value="1"/>
</dbReference>
<keyword evidence="3" id="KW-0732">Signal</keyword>
<evidence type="ECO:0000259" key="4">
    <source>
        <dbReference type="Pfam" id="PF25954"/>
    </source>
</evidence>
<dbReference type="GO" id="GO:0046914">
    <property type="term" value="F:transition metal ion binding"/>
    <property type="evidence" value="ECO:0007669"/>
    <property type="project" value="TreeGrafter"/>
</dbReference>
<comment type="caution">
    <text evidence="7">The sequence shown here is derived from an EMBL/GenBank/DDBJ whole genome shotgun (WGS) entry which is preliminary data.</text>
</comment>
<dbReference type="Gene3D" id="2.40.420.20">
    <property type="match status" value="1"/>
</dbReference>
<comment type="similarity">
    <text evidence="1">Belongs to the membrane fusion protein (MFP) (TC 8.A.1) family.</text>
</comment>
<dbReference type="InterPro" id="IPR058647">
    <property type="entry name" value="BSH_CzcB-like"/>
</dbReference>
<feature type="domain" description="CusB-like beta-barrel" evidence="4">
    <location>
        <begin position="222"/>
        <end position="292"/>
    </location>
</feature>
<dbReference type="GO" id="GO:0022857">
    <property type="term" value="F:transmembrane transporter activity"/>
    <property type="evidence" value="ECO:0007669"/>
    <property type="project" value="InterPro"/>
</dbReference>
<dbReference type="Pfam" id="PF25973">
    <property type="entry name" value="BSH_CzcB"/>
    <property type="match status" value="1"/>
</dbReference>
<dbReference type="GO" id="GO:0015679">
    <property type="term" value="P:plasma membrane copper ion transport"/>
    <property type="evidence" value="ECO:0007669"/>
    <property type="project" value="TreeGrafter"/>
</dbReference>
<dbReference type="Pfam" id="PF25975">
    <property type="entry name" value="CzcB_C"/>
    <property type="match status" value="1"/>
</dbReference>
<sequence>MYLRNFMRYALLCVCYMTVTNIYATEQAHNHQENEQAEHANEVSLTEQQQQLANIKVGRLVLKKHNQTLYAPGEIKANGYASYVVSPRVDSIVVKRHALLGQHVNKGDSLVTLFSGEVASQQTEFRLAEAEWQRVTKMTVGTVSEKQILTAKAEYEVAYSRLVAFGLSKQAIAQTLTISPEKLGEYTLFAQTSGAVLTDNFAQGQRVDSGIELMLIADESALWVAAQLSANQDRTISNGSKALLEVNGNRYQARVIQEAHTIDEQTRSRTVRLEVKNTQHSLHPGMFADVYFHFETDQEVLAVPENALTRSADGDWQLFVVDDDGGFAAQEVTLGRSFGDYREVLGIKAGLEVVTQGAFFIASQLAKGGFDPHNH</sequence>
<dbReference type="GO" id="GO:0060003">
    <property type="term" value="P:copper ion export"/>
    <property type="evidence" value="ECO:0007669"/>
    <property type="project" value="TreeGrafter"/>
</dbReference>
<accession>A0A3A3EJF3</accession>
<gene>
    <name evidence="7" type="ORF">D4741_10255</name>
</gene>
<dbReference type="InterPro" id="IPR058649">
    <property type="entry name" value="CzcB_C"/>
</dbReference>
<evidence type="ECO:0000256" key="2">
    <source>
        <dbReference type="ARBA" id="ARBA00022448"/>
    </source>
</evidence>
<organism evidence="7 8">
    <name type="scientific">Pseudoalteromonas gelatinilytica</name>
    <dbReference type="NCBI Taxonomy" id="1703256"/>
    <lineage>
        <taxon>Bacteria</taxon>
        <taxon>Pseudomonadati</taxon>
        <taxon>Pseudomonadota</taxon>
        <taxon>Gammaproteobacteria</taxon>
        <taxon>Alteromonadales</taxon>
        <taxon>Pseudoalteromonadaceae</taxon>
        <taxon>Pseudoalteromonas</taxon>
    </lineage>
</organism>
<dbReference type="Proteomes" id="UP000265938">
    <property type="component" value="Unassembled WGS sequence"/>
</dbReference>
<dbReference type="PANTHER" id="PTHR30097:SF15">
    <property type="entry name" value="CATION EFFLUX SYSTEM PROTEIN CUSB"/>
    <property type="match status" value="1"/>
</dbReference>
<dbReference type="EMBL" id="QYSE01000002">
    <property type="protein sequence ID" value="RJF35355.1"/>
    <property type="molecule type" value="Genomic_DNA"/>
</dbReference>
<proteinExistence type="inferred from homology"/>
<dbReference type="PANTHER" id="PTHR30097">
    <property type="entry name" value="CATION EFFLUX SYSTEM PROTEIN CUSB"/>
    <property type="match status" value="1"/>
</dbReference>
<protein>
    <submittedName>
        <fullName evidence="7">Efflux RND transporter periplasmic adaptor subunit</fullName>
    </submittedName>
</protein>